<dbReference type="AlphaFoldDB" id="A0A1U7LMP6"/>
<dbReference type="CDD" id="cd06558">
    <property type="entry name" value="crotonase-like"/>
    <property type="match status" value="1"/>
</dbReference>
<keyword evidence="2" id="KW-1185">Reference proteome</keyword>
<dbReference type="InterPro" id="IPR029045">
    <property type="entry name" value="ClpP/crotonase-like_dom_sf"/>
</dbReference>
<accession>A0A1U7LMP6</accession>
<dbReference type="PANTHER" id="PTHR11941:SF75">
    <property type="entry name" value="ENOYL-COA HYDRATASE_ISOMERASE FAMILY PROTEIN"/>
    <property type="match status" value="1"/>
</dbReference>
<dbReference type="SUPFAM" id="SSF52096">
    <property type="entry name" value="ClpP/crotonase"/>
    <property type="match status" value="1"/>
</dbReference>
<dbReference type="GO" id="GO:0004165">
    <property type="term" value="F:delta(3)-delta(2)-enoyl-CoA isomerase activity"/>
    <property type="evidence" value="ECO:0007669"/>
    <property type="project" value="TreeGrafter"/>
</dbReference>
<evidence type="ECO:0000313" key="1">
    <source>
        <dbReference type="EMBL" id="OLL23853.1"/>
    </source>
</evidence>
<gene>
    <name evidence="1" type="ORF">NEOLI_002694</name>
</gene>
<dbReference type="InterPro" id="IPR001753">
    <property type="entry name" value="Enoyl-CoA_hydra/iso"/>
</dbReference>
<dbReference type="Pfam" id="PF00378">
    <property type="entry name" value="ECH_1"/>
    <property type="match status" value="1"/>
</dbReference>
<dbReference type="GO" id="GO:0005777">
    <property type="term" value="C:peroxisome"/>
    <property type="evidence" value="ECO:0007669"/>
    <property type="project" value="TreeGrafter"/>
</dbReference>
<dbReference type="Gene3D" id="3.90.226.10">
    <property type="entry name" value="2-enoyl-CoA Hydratase, Chain A, domain 1"/>
    <property type="match status" value="1"/>
</dbReference>
<dbReference type="EMBL" id="LXFE01001159">
    <property type="protein sequence ID" value="OLL23853.1"/>
    <property type="molecule type" value="Genomic_DNA"/>
</dbReference>
<dbReference type="OMA" id="HETPGFL"/>
<proteinExistence type="predicted"/>
<keyword evidence="1" id="KW-0413">Isomerase</keyword>
<protein>
    <submittedName>
        <fullName evidence="1">Enoyl-CoA delta isomerase 1, peroxisomal</fullName>
    </submittedName>
</protein>
<dbReference type="STRING" id="1198029.A0A1U7LMP6"/>
<dbReference type="Proteomes" id="UP000186594">
    <property type="component" value="Unassembled WGS sequence"/>
</dbReference>
<name>A0A1U7LMP6_NEOID</name>
<dbReference type="GO" id="GO:0006635">
    <property type="term" value="P:fatty acid beta-oxidation"/>
    <property type="evidence" value="ECO:0007669"/>
    <property type="project" value="TreeGrafter"/>
</dbReference>
<organism evidence="1 2">
    <name type="scientific">Neolecta irregularis (strain DAH-3)</name>
    <dbReference type="NCBI Taxonomy" id="1198029"/>
    <lineage>
        <taxon>Eukaryota</taxon>
        <taxon>Fungi</taxon>
        <taxon>Dikarya</taxon>
        <taxon>Ascomycota</taxon>
        <taxon>Taphrinomycotina</taxon>
        <taxon>Neolectales</taxon>
        <taxon>Neolectaceae</taxon>
        <taxon>Neolecta</taxon>
    </lineage>
</organism>
<comment type="caution">
    <text evidence="1">The sequence shown here is derived from an EMBL/GenBank/DDBJ whole genome shotgun (WGS) entry which is preliminary data.</text>
</comment>
<reference evidence="1 2" key="1">
    <citation type="submission" date="2016-04" db="EMBL/GenBank/DDBJ databases">
        <title>Evolutionary innovation and constraint leading to complex multicellularity in the Ascomycota.</title>
        <authorList>
            <person name="Cisse O."/>
            <person name="Nguyen A."/>
            <person name="Hewitt D.A."/>
            <person name="Jedd G."/>
            <person name="Stajich J.E."/>
        </authorList>
    </citation>
    <scope>NUCLEOTIDE SEQUENCE [LARGE SCALE GENOMIC DNA]</scope>
    <source>
        <strain evidence="1 2">DAH-3</strain>
    </source>
</reference>
<sequence>MAVAKSFPPEKCLVKVSQPNATLPVYQITFAAPPDNRLNTSFCNALFSALDYVATLPPGAVITTSEQAKFYSNGLDLQHVHETPGFLQGTLYNLFIRLLTFPMPTVAAVTGHAFAGGWMLAMCHDYRVGNEKKGWFSLNELEFGGMSVVR</sequence>
<dbReference type="OrthoDB" id="1696280at2759"/>
<evidence type="ECO:0000313" key="2">
    <source>
        <dbReference type="Proteomes" id="UP000186594"/>
    </source>
</evidence>
<dbReference type="PANTHER" id="PTHR11941">
    <property type="entry name" value="ENOYL-COA HYDRATASE-RELATED"/>
    <property type="match status" value="1"/>
</dbReference>